<feature type="repeat" description="WD" evidence="3">
    <location>
        <begin position="622"/>
        <end position="654"/>
    </location>
</feature>
<dbReference type="InterPro" id="IPR049052">
    <property type="entry name" value="nSTAND1"/>
</dbReference>
<name>A0ABP7DB76_9ACTN</name>
<dbReference type="EMBL" id="BAAAZP010000163">
    <property type="protein sequence ID" value="GAA3700885.1"/>
    <property type="molecule type" value="Genomic_DNA"/>
</dbReference>
<feature type="repeat" description="WD" evidence="3">
    <location>
        <begin position="812"/>
        <end position="842"/>
    </location>
</feature>
<evidence type="ECO:0000259" key="4">
    <source>
        <dbReference type="PROSITE" id="PS50943"/>
    </source>
</evidence>
<keyword evidence="2" id="KW-0677">Repeat</keyword>
<dbReference type="Pfam" id="PF20703">
    <property type="entry name" value="nSTAND1"/>
    <property type="match status" value="1"/>
</dbReference>
<feature type="repeat" description="WD" evidence="3">
    <location>
        <begin position="1154"/>
        <end position="1195"/>
    </location>
</feature>
<feature type="repeat" description="WD" evidence="3">
    <location>
        <begin position="667"/>
        <end position="708"/>
    </location>
</feature>
<evidence type="ECO:0000313" key="6">
    <source>
        <dbReference type="Proteomes" id="UP001500902"/>
    </source>
</evidence>
<feature type="repeat" description="WD" evidence="3">
    <location>
        <begin position="712"/>
        <end position="744"/>
    </location>
</feature>
<feature type="repeat" description="WD" evidence="3">
    <location>
        <begin position="1109"/>
        <end position="1144"/>
    </location>
</feature>
<sequence length="1273" mass="137193">MDPGSGPVAQFAWELRQLRAEAGSPSYRVLARRAHYAPSTLAEAAKGNRLPTLEVAVALARACGGDREEWTTRWRAVAELVQPDTSAANPEAPLAHPDPNKCPYPGLTPFGTEDAAYFFGRDESVKQLTRLVTGIGASGLIALFGASGTGKSSLVHAGLLPRLDAAWHHVVITPGACPLDELVAAVAALTGADADAFRDEFAADQEALHLALSRWVVRQPPQTRALLVIDQFEEVFTMDAPPAVRGAFLTLLADAARMGDDRVRLLIVVRADFYSHCSRHPHLAAALREGVQIPLGALDDDELRSVIVGPPEVAGLTVEPELIGALQQDTAEQPGGLALLAHALRQTWLRHIGDELRLTDYHAIGGVRGAVAQSAERVYAHSTSTEQRILRGVFLRLTALGEGTDDTRRRIGRSELRGLAPTGDIDRLLEELASARLVVLDEQTVDIAHEAVILAWPRLRRWLIDDRASLRAHRRITQAVEIWRESGHDRSALYRGGQLAAARAWARSHPEDLNEREMAFLAAGVAAHRRRRWMARSLVGVVTALAVLATIGAVLAVRGQQEVIRQRDLALSQNVAAQAVALRETDPALSAQMSLAAYHLAPTVEARSGLLSTFAQPYAVRLTDHHDHVNTIAFGPGGALAATASRDGTAKLWDTADPHRPRMVSTLRGHTGNVASVAFSPNGRTLATTGWDDQVVLWDITRPTAPRSMATLTGHGSDVNTAAFSADGRLLATGSTDRTIRLWDPSRIGRPKPIATLRGHRDTVVSVVFDPRGQNLVTADWTGTVRLWDVGYRSRPRALAVLPRAGGPVTAAFAPSGNLLATGGQDRVVRLWDVTDPRRPRRAALQRGHTDTIRAMRFSPDGARLATAGADGSLRLWPIDNGRRLGESTVMTGHTNAVVSVDFSPDGRFVATSSDDSTARLWDLSGFGLRGHSDSVYGIALQPDGRVAATASYDRTIRLWSLARSSGYRAIAALAGHSDAVNSVAFNHSGTILASASADRTVRLWDVTDPLHPRPGAILRRHNDAVNAASFEHDGGRDLLVTAGTDRVARLWDASDIHRPTPLSTLTGHTDAINAALVHRGLTVTASADRTARLWNVADPRRPHLIAVLGGHADAVKSVALSLDGRRLATASADRTVWVWDISNPVRPRRMATLTGHVNTVYAVAFSMDGQLLASAGADHTVRLWDLREPSAPKHYATLTGHRNAVDTLSFMPHGRTLISGSQDGSALVWAVDPQEVARRVCQTASPPLSREQWRQHFPGVAVRLPCGAAGVH</sequence>
<feature type="repeat" description="WD" evidence="3">
    <location>
        <begin position="1019"/>
        <end position="1053"/>
    </location>
</feature>
<evidence type="ECO:0000256" key="1">
    <source>
        <dbReference type="ARBA" id="ARBA00022574"/>
    </source>
</evidence>
<dbReference type="InterPro" id="IPR027417">
    <property type="entry name" value="P-loop_NTPase"/>
</dbReference>
<keyword evidence="6" id="KW-1185">Reference proteome</keyword>
<dbReference type="SUPFAM" id="SSF50978">
    <property type="entry name" value="WD40 repeat-like"/>
    <property type="match status" value="2"/>
</dbReference>
<dbReference type="PROSITE" id="PS50082">
    <property type="entry name" value="WD_REPEATS_2"/>
    <property type="match status" value="14"/>
</dbReference>
<dbReference type="InterPro" id="IPR001387">
    <property type="entry name" value="Cro/C1-type_HTH"/>
</dbReference>
<dbReference type="SMART" id="SM00530">
    <property type="entry name" value="HTH_XRE"/>
    <property type="match status" value="1"/>
</dbReference>
<dbReference type="InterPro" id="IPR015943">
    <property type="entry name" value="WD40/YVTN_repeat-like_dom_sf"/>
</dbReference>
<dbReference type="Gene3D" id="2.130.10.10">
    <property type="entry name" value="YVTN repeat-like/Quinoprotein amine dehydrogenase"/>
    <property type="match status" value="4"/>
</dbReference>
<evidence type="ECO:0000256" key="2">
    <source>
        <dbReference type="ARBA" id="ARBA00022737"/>
    </source>
</evidence>
<dbReference type="PROSITE" id="PS50294">
    <property type="entry name" value="WD_REPEATS_REGION"/>
    <property type="match status" value="13"/>
</dbReference>
<dbReference type="PROSITE" id="PS50943">
    <property type="entry name" value="HTH_CROC1"/>
    <property type="match status" value="1"/>
</dbReference>
<feature type="repeat" description="WD" evidence="3">
    <location>
        <begin position="974"/>
        <end position="1007"/>
    </location>
</feature>
<feature type="repeat" description="WD" evidence="3">
    <location>
        <begin position="757"/>
        <end position="790"/>
    </location>
</feature>
<feature type="domain" description="HTH cro/C1-type" evidence="4">
    <location>
        <begin position="30"/>
        <end position="70"/>
    </location>
</feature>
<dbReference type="PANTHER" id="PTHR19848">
    <property type="entry name" value="WD40 REPEAT PROTEIN"/>
    <property type="match status" value="1"/>
</dbReference>
<dbReference type="InterPro" id="IPR019775">
    <property type="entry name" value="WD40_repeat_CS"/>
</dbReference>
<feature type="repeat" description="WD" evidence="3">
    <location>
        <begin position="1199"/>
        <end position="1240"/>
    </location>
</feature>
<dbReference type="Pfam" id="PF13560">
    <property type="entry name" value="HTH_31"/>
    <property type="match status" value="1"/>
</dbReference>
<dbReference type="PANTHER" id="PTHR19848:SF8">
    <property type="entry name" value="F-BOX AND WD REPEAT DOMAIN CONTAINING 7"/>
    <property type="match status" value="1"/>
</dbReference>
<organism evidence="5 6">
    <name type="scientific">Nonomuraea antimicrobica</name>
    <dbReference type="NCBI Taxonomy" id="561173"/>
    <lineage>
        <taxon>Bacteria</taxon>
        <taxon>Bacillati</taxon>
        <taxon>Actinomycetota</taxon>
        <taxon>Actinomycetes</taxon>
        <taxon>Streptosporangiales</taxon>
        <taxon>Streptosporangiaceae</taxon>
        <taxon>Nonomuraea</taxon>
    </lineage>
</organism>
<feature type="repeat" description="WD" evidence="3">
    <location>
        <begin position="891"/>
        <end position="925"/>
    </location>
</feature>
<dbReference type="CDD" id="cd00200">
    <property type="entry name" value="WD40"/>
    <property type="match status" value="2"/>
</dbReference>
<comment type="caution">
    <text evidence="5">The sequence shown here is derived from an EMBL/GenBank/DDBJ whole genome shotgun (WGS) entry which is preliminary data.</text>
</comment>
<dbReference type="Proteomes" id="UP001500902">
    <property type="component" value="Unassembled WGS sequence"/>
</dbReference>
<dbReference type="SUPFAM" id="SSF47413">
    <property type="entry name" value="lambda repressor-like DNA-binding domains"/>
    <property type="match status" value="1"/>
</dbReference>
<gene>
    <name evidence="5" type="ORF">GCM10022224_078430</name>
</gene>
<accession>A0ABP7DB76</accession>
<reference evidence="6" key="1">
    <citation type="journal article" date="2019" name="Int. J. Syst. Evol. Microbiol.">
        <title>The Global Catalogue of Microorganisms (GCM) 10K type strain sequencing project: providing services to taxonomists for standard genome sequencing and annotation.</title>
        <authorList>
            <consortium name="The Broad Institute Genomics Platform"/>
            <consortium name="The Broad Institute Genome Sequencing Center for Infectious Disease"/>
            <person name="Wu L."/>
            <person name="Ma J."/>
        </authorList>
    </citation>
    <scope>NUCLEOTIDE SEQUENCE [LARGE SCALE GENOMIC DNA]</scope>
    <source>
        <strain evidence="6">JCM 16904</strain>
    </source>
</reference>
<feature type="repeat" description="WD" evidence="3">
    <location>
        <begin position="1066"/>
        <end position="1105"/>
    </location>
</feature>
<dbReference type="InterPro" id="IPR020472">
    <property type="entry name" value="WD40_PAC1"/>
</dbReference>
<proteinExistence type="predicted"/>
<dbReference type="PROSITE" id="PS00678">
    <property type="entry name" value="WD_REPEATS_1"/>
    <property type="match status" value="7"/>
</dbReference>
<protein>
    <recommendedName>
        <fullName evidence="4">HTH cro/C1-type domain-containing protein</fullName>
    </recommendedName>
</protein>
<evidence type="ECO:0000256" key="3">
    <source>
        <dbReference type="PROSITE-ProRule" id="PRU00221"/>
    </source>
</evidence>
<dbReference type="SMART" id="SM00320">
    <property type="entry name" value="WD40"/>
    <property type="match status" value="14"/>
</dbReference>
<feature type="repeat" description="WD" evidence="3">
    <location>
        <begin position="846"/>
        <end position="887"/>
    </location>
</feature>
<dbReference type="PRINTS" id="PR00320">
    <property type="entry name" value="GPROTEINBRPT"/>
</dbReference>
<dbReference type="InterPro" id="IPR036322">
    <property type="entry name" value="WD40_repeat_dom_sf"/>
</dbReference>
<dbReference type="CDD" id="cd00093">
    <property type="entry name" value="HTH_XRE"/>
    <property type="match status" value="1"/>
</dbReference>
<feature type="repeat" description="WD" evidence="3">
    <location>
        <begin position="929"/>
        <end position="970"/>
    </location>
</feature>
<dbReference type="InterPro" id="IPR010982">
    <property type="entry name" value="Lambda_DNA-bd_dom_sf"/>
</dbReference>
<dbReference type="SUPFAM" id="SSF52540">
    <property type="entry name" value="P-loop containing nucleoside triphosphate hydrolases"/>
    <property type="match status" value="1"/>
</dbReference>
<evidence type="ECO:0000313" key="5">
    <source>
        <dbReference type="EMBL" id="GAA3700885.1"/>
    </source>
</evidence>
<dbReference type="Pfam" id="PF00400">
    <property type="entry name" value="WD40"/>
    <property type="match status" value="14"/>
</dbReference>
<dbReference type="InterPro" id="IPR001680">
    <property type="entry name" value="WD40_rpt"/>
</dbReference>
<keyword evidence="1 3" id="KW-0853">WD repeat</keyword>